<feature type="domain" description="Mandelate racemase/muconate lactonizing enzyme C-terminal" evidence="4">
    <location>
        <begin position="146"/>
        <end position="243"/>
    </location>
</feature>
<dbReference type="Gene3D" id="3.20.20.120">
    <property type="entry name" value="Enolase-like C-terminal domain"/>
    <property type="match status" value="1"/>
</dbReference>
<name>A0A5M6IZR5_9PROT</name>
<evidence type="ECO:0000256" key="2">
    <source>
        <dbReference type="ARBA" id="ARBA00022723"/>
    </source>
</evidence>
<dbReference type="Pfam" id="PF13378">
    <property type="entry name" value="MR_MLE_C"/>
    <property type="match status" value="1"/>
</dbReference>
<dbReference type="SUPFAM" id="SSF51604">
    <property type="entry name" value="Enolase C-terminal domain-like"/>
    <property type="match status" value="1"/>
</dbReference>
<dbReference type="GO" id="GO:0009063">
    <property type="term" value="P:amino acid catabolic process"/>
    <property type="evidence" value="ECO:0007669"/>
    <property type="project" value="InterPro"/>
</dbReference>
<dbReference type="InterPro" id="IPR029017">
    <property type="entry name" value="Enolase-like_N"/>
</dbReference>
<dbReference type="GO" id="GO:0016052">
    <property type="term" value="P:carbohydrate catabolic process"/>
    <property type="evidence" value="ECO:0007669"/>
    <property type="project" value="TreeGrafter"/>
</dbReference>
<dbReference type="EMBL" id="VWPK01000007">
    <property type="protein sequence ID" value="KAA5613327.1"/>
    <property type="molecule type" value="Genomic_DNA"/>
</dbReference>
<evidence type="ECO:0000259" key="4">
    <source>
        <dbReference type="SMART" id="SM00922"/>
    </source>
</evidence>
<protein>
    <submittedName>
        <fullName evidence="5">Mandelate racemase</fullName>
    </submittedName>
</protein>
<dbReference type="Gene3D" id="3.30.390.10">
    <property type="entry name" value="Enolase-like, N-terminal domain"/>
    <property type="match status" value="1"/>
</dbReference>
<dbReference type="PROSITE" id="PS00908">
    <property type="entry name" value="MR_MLE_1"/>
    <property type="match status" value="1"/>
</dbReference>
<evidence type="ECO:0000256" key="1">
    <source>
        <dbReference type="ARBA" id="ARBA00001946"/>
    </source>
</evidence>
<evidence type="ECO:0000256" key="3">
    <source>
        <dbReference type="ARBA" id="ARBA00022842"/>
    </source>
</evidence>
<evidence type="ECO:0000313" key="6">
    <source>
        <dbReference type="Proteomes" id="UP000325255"/>
    </source>
</evidence>
<dbReference type="InterPro" id="IPR036849">
    <property type="entry name" value="Enolase-like_C_sf"/>
</dbReference>
<dbReference type="InterPro" id="IPR013342">
    <property type="entry name" value="Mandelate_racemase_C"/>
</dbReference>
<dbReference type="PANTHER" id="PTHR13794:SF58">
    <property type="entry name" value="MITOCHONDRIAL ENOLASE SUPERFAMILY MEMBER 1"/>
    <property type="match status" value="1"/>
</dbReference>
<organism evidence="5 6">
    <name type="scientific">Rhodovastum atsumiense</name>
    <dbReference type="NCBI Taxonomy" id="504468"/>
    <lineage>
        <taxon>Bacteria</taxon>
        <taxon>Pseudomonadati</taxon>
        <taxon>Pseudomonadota</taxon>
        <taxon>Alphaproteobacteria</taxon>
        <taxon>Acetobacterales</taxon>
        <taxon>Acetobacteraceae</taxon>
        <taxon>Rhodovastum</taxon>
    </lineage>
</organism>
<dbReference type="SMART" id="SM00922">
    <property type="entry name" value="MR_MLE"/>
    <property type="match status" value="1"/>
</dbReference>
<dbReference type="InterPro" id="IPR029065">
    <property type="entry name" value="Enolase_C-like"/>
</dbReference>
<evidence type="ECO:0000313" key="5">
    <source>
        <dbReference type="EMBL" id="KAA5613327.1"/>
    </source>
</evidence>
<dbReference type="PANTHER" id="PTHR13794">
    <property type="entry name" value="ENOLASE SUPERFAMILY, MANDELATE RACEMASE"/>
    <property type="match status" value="1"/>
</dbReference>
<dbReference type="OrthoDB" id="7511553at2"/>
<dbReference type="AlphaFoldDB" id="A0A5M6IZR5"/>
<keyword evidence="2" id="KW-0479">Metal-binding</keyword>
<reference evidence="5 6" key="1">
    <citation type="submission" date="2019-09" db="EMBL/GenBank/DDBJ databases">
        <title>Genome sequence of Rhodovastum atsumiense, a diverse member of the Acetobacteraceae family of non-sulfur purple photosynthetic bacteria.</title>
        <authorList>
            <person name="Meyer T."/>
            <person name="Kyndt J."/>
        </authorList>
    </citation>
    <scope>NUCLEOTIDE SEQUENCE [LARGE SCALE GENOMIC DNA]</scope>
    <source>
        <strain evidence="5 6">DSM 21279</strain>
    </source>
</reference>
<dbReference type="CDD" id="cd03328">
    <property type="entry name" value="MR_like_3"/>
    <property type="match status" value="1"/>
</dbReference>
<dbReference type="SFLD" id="SFLDS00001">
    <property type="entry name" value="Enolase"/>
    <property type="match status" value="1"/>
</dbReference>
<dbReference type="SFLD" id="SFLDG00179">
    <property type="entry name" value="mandelate_racemase"/>
    <property type="match status" value="1"/>
</dbReference>
<comment type="cofactor">
    <cofactor evidence="1">
        <name>Mg(2+)</name>
        <dbReference type="ChEBI" id="CHEBI:18420"/>
    </cofactor>
</comment>
<dbReference type="Pfam" id="PF02746">
    <property type="entry name" value="MR_MLE_N"/>
    <property type="match status" value="1"/>
</dbReference>
<sequence>MGNRDTPRLQAMRARAFIIPTDRPEGDGTMQWDSTTLVVVEVEAGGEIGLGYTYTHGSVARLIDGRLTELVIGQDAMDVPAMTAALWRGVRNMGRDGLVASAISAVDAALWDLKAKLLGLPLATLLGRVREDVPIYGSGGFTTYTDDELRAQLSGWVERDGCRWVKMKISAHPGQDPHRVAVARAAVGEHGLFVDSNGALSARQAMHVTRRFADAFGVLWHEEPVSSDDLEGLRLVRQHAPDITDIAAGEYGYDLDYFRRMLNAGAVDVQQADATRCGGITGFLKVGVLCEAHHIDLSGHCAPSLHLHAACAVSRLRHLEWFHDHVRIERMLFDGAPVPRQGAIRPDLSRPGFGLAFKWQDAGRYAN</sequence>
<dbReference type="InterPro" id="IPR013341">
    <property type="entry name" value="Mandelate_racemase_N_dom"/>
</dbReference>
<dbReference type="Proteomes" id="UP000325255">
    <property type="component" value="Unassembled WGS sequence"/>
</dbReference>
<gene>
    <name evidence="5" type="ORF">F1189_06370</name>
</gene>
<dbReference type="GO" id="GO:0016836">
    <property type="term" value="F:hydro-lyase activity"/>
    <property type="evidence" value="ECO:0007669"/>
    <property type="project" value="TreeGrafter"/>
</dbReference>
<accession>A0A5M6IZR5</accession>
<proteinExistence type="predicted"/>
<dbReference type="InterPro" id="IPR018110">
    <property type="entry name" value="Mandel_Rmase/mucon_lact_enz_CS"/>
</dbReference>
<dbReference type="GO" id="GO:0000287">
    <property type="term" value="F:magnesium ion binding"/>
    <property type="evidence" value="ECO:0007669"/>
    <property type="project" value="TreeGrafter"/>
</dbReference>
<comment type="caution">
    <text evidence="5">The sequence shown here is derived from an EMBL/GenBank/DDBJ whole genome shotgun (WGS) entry which is preliminary data.</text>
</comment>
<dbReference type="SUPFAM" id="SSF54826">
    <property type="entry name" value="Enolase N-terminal domain-like"/>
    <property type="match status" value="1"/>
</dbReference>
<keyword evidence="6" id="KW-1185">Reference proteome</keyword>
<dbReference type="InterPro" id="IPR046945">
    <property type="entry name" value="RHMD-like"/>
</dbReference>
<keyword evidence="3" id="KW-0460">Magnesium</keyword>